<reference evidence="2 3" key="1">
    <citation type="submission" date="2022-01" db="EMBL/GenBank/DDBJ databases">
        <title>A high-quality chromosome-level genome assembly of rohu carp, Labeo rohita.</title>
        <authorList>
            <person name="Arick M.A. II"/>
            <person name="Hsu C.-Y."/>
            <person name="Magbanua Z."/>
            <person name="Pechanova O."/>
            <person name="Grover C."/>
            <person name="Miller E."/>
            <person name="Thrash A."/>
            <person name="Ezzel L."/>
            <person name="Alam S."/>
            <person name="Benzie J."/>
            <person name="Hamilton M."/>
            <person name="Karsi A."/>
            <person name="Lawrence M.L."/>
            <person name="Peterson D.G."/>
        </authorList>
    </citation>
    <scope>NUCLEOTIDE SEQUENCE [LARGE SCALE GENOMIC DNA]</scope>
    <source>
        <strain evidence="3">BAU-BD-2019</strain>
        <tissue evidence="2">Blood</tissue>
    </source>
</reference>
<dbReference type="Proteomes" id="UP000830375">
    <property type="component" value="Unassembled WGS sequence"/>
</dbReference>
<proteinExistence type="predicted"/>
<protein>
    <submittedName>
        <fullName evidence="2">PGC-1 and ERR-induced regulator in muscle protein 1</fullName>
    </submittedName>
</protein>
<evidence type="ECO:0000256" key="1">
    <source>
        <dbReference type="SAM" id="MobiDB-lite"/>
    </source>
</evidence>
<gene>
    <name evidence="2" type="ORF">H4Q32_015765</name>
</gene>
<evidence type="ECO:0000313" key="2">
    <source>
        <dbReference type="EMBL" id="KAI2649755.1"/>
    </source>
</evidence>
<dbReference type="PANTHER" id="PTHR47282">
    <property type="entry name" value="PGC-1 AND ERR-INDUCED REGULATOR IN MUSCLE PROTEIN 1"/>
    <property type="match status" value="1"/>
</dbReference>
<sequence>MDDFEYSVHISDQDWDCFFQECEDCNLLSPGLASREDSGMSDIDEMGCLFRSRNPAMGTASTDPDPDLQIDGPPDCEGSPVGNYLSKYGIRSPEQVLSGSEEDLHLQTVNLFFEQLKSVTENQQPLEQSHVVIRGNEKMGHLEGLIDKQDILSVDTGPSGRNKPSLRGEITKKGVANTWSDKASVKALGITSANAQEHASKSDTELVIGRKPLTTPLITVRMKQEQQGRYNGLSKNLELTPETKPPDKEKMVVVIKKDMTDTYPARQNIAQLDAISSSDSRDSPFGQIPVSPSRRKRRKKKRMSVEPLEQGHEAQIHIRQSESEEERFIQRKEISNFPANVWKTEHLSLQRIKTPSIVHNTDHLQLRNTFDLEADFKFSKSLPVSFISDLGATLPKPEVGHISFNTISKSMHDTSLVNNGQLKAKICELSLLPQTDKVLNIKENEIDITESLQCDPAVHLRESRTDIKETLSAPLSDNSDAGCQRKSLLSPSVSSAVDLTEPPSFTVSFKLTEDKDLSCLGNETDCSPIKNERTVPSSCNIVEISATKESSLSLTDNIDRAESCSDGNSAEIFICSLEDSQKQEACVHENISESQITKESSLYLTDNTDRAESCSDGNSQEPFTCSQEVSQKPKACIHEKISESQITKECSLSLLDKIDRAESCSDGNSPKTSTCSLEVSQKQKVWIHDNISESQITKESSLNLTDNIDRAESCSDGNGPEPFTCSQEVSQKPKACIHEKISESQITKESSLFLLDKIDRAESCWNGKDPETLTCSREASRKPKACIPENISESQSHLTSQVIEINTNIPVNETDAMTESHMSDNIDHGTDEDHIQSRNETSEVLIVNATPLKTGNSDESDDMRDISDNEVVVSASEQLFCGKPFRSSEDTYGPTEEMLSEGPTQDVSELPQNMVDEIEDSSSAECKSEGNDLESVSLDASNQLPCPVFAISSFWNEMEKLTINDILRLRLISNAQHPSILTQPEDGSIVDTTDAADSGYFTQPDDSKPDRLSGDMSYISDLDEDLAQLQTPFPSKQEDELSEWASRVPSSCDVMWENDSDPVVVGDEVVHISSETALPEHLYTANAQQCFRRMCKNMSVQNLQALDTQPIRQILRNASMHSIHSEVDDDLMDPFYHLNTSGSKIFSDDEEEMESSGVTVSEIIQFFFGEDEPERCPSRGDNIAASYLDGTGTSLPETYDHFFSEFDAIVEESGGDKMVPIFSCSRSTNRNLQFPEAYDYFFPDSPGSSDEDDENDNAAVKVVTRYDYKSPNHDAVDMYEHFFSEDESDFLWTSPVSLRKVRRTGFTVPEEKTCSGELVPVKTFPKGIIQPKNAMSPDGSPFPDSLLFNMENRIFQQLAEQQKKCMEMQTAVADPRLDAPFLPLKQADMCLVCIAFASWVLKSTGSGGDTWKAALLANVSALSAIRYLRRHKREEVSGKIPLRQIEPA</sequence>
<evidence type="ECO:0000313" key="3">
    <source>
        <dbReference type="Proteomes" id="UP000830375"/>
    </source>
</evidence>
<accession>A0ABQ8LH79</accession>
<feature type="compositionally biased region" description="Basic residues" evidence="1">
    <location>
        <begin position="293"/>
        <end position="302"/>
    </location>
</feature>
<comment type="caution">
    <text evidence="2">The sequence shown here is derived from an EMBL/GenBank/DDBJ whole genome shotgun (WGS) entry which is preliminary data.</text>
</comment>
<organism evidence="2 3">
    <name type="scientific">Labeo rohita</name>
    <name type="common">Indian major carp</name>
    <name type="synonym">Cyprinus rohita</name>
    <dbReference type="NCBI Taxonomy" id="84645"/>
    <lineage>
        <taxon>Eukaryota</taxon>
        <taxon>Metazoa</taxon>
        <taxon>Chordata</taxon>
        <taxon>Craniata</taxon>
        <taxon>Vertebrata</taxon>
        <taxon>Euteleostomi</taxon>
        <taxon>Actinopterygii</taxon>
        <taxon>Neopterygii</taxon>
        <taxon>Teleostei</taxon>
        <taxon>Ostariophysi</taxon>
        <taxon>Cypriniformes</taxon>
        <taxon>Cyprinidae</taxon>
        <taxon>Labeoninae</taxon>
        <taxon>Labeonini</taxon>
        <taxon>Labeo</taxon>
    </lineage>
</organism>
<dbReference type="PANTHER" id="PTHR47282:SF1">
    <property type="entry name" value="PGC-1 AND ERR-INDUCED REGULATOR IN MUSCLE PROTEIN 1"/>
    <property type="match status" value="1"/>
</dbReference>
<keyword evidence="3" id="KW-1185">Reference proteome</keyword>
<feature type="region of interest" description="Disordered" evidence="1">
    <location>
        <begin position="273"/>
        <end position="314"/>
    </location>
</feature>
<dbReference type="EMBL" id="JACTAM010000023">
    <property type="protein sequence ID" value="KAI2649755.1"/>
    <property type="molecule type" value="Genomic_DNA"/>
</dbReference>
<feature type="region of interest" description="Disordered" evidence="1">
    <location>
        <begin position="884"/>
        <end position="907"/>
    </location>
</feature>
<name>A0ABQ8LH79_LABRO</name>
<feature type="region of interest" description="Disordered" evidence="1">
    <location>
        <begin position="980"/>
        <end position="1011"/>
    </location>
</feature>
<dbReference type="InterPro" id="IPR043442">
    <property type="entry name" value="Perm1"/>
</dbReference>